<organism evidence="1 2">
    <name type="scientific">Tigheibacillus halophilus</name>
    <dbReference type="NCBI Taxonomy" id="361280"/>
    <lineage>
        <taxon>Bacteria</taxon>
        <taxon>Bacillati</taxon>
        <taxon>Bacillota</taxon>
        <taxon>Bacilli</taxon>
        <taxon>Bacillales</taxon>
        <taxon>Bacillaceae</taxon>
        <taxon>Tigheibacillus</taxon>
    </lineage>
</organism>
<dbReference type="PANTHER" id="PTHR40051">
    <property type="entry name" value="IG HYPOTHETICAL 15966"/>
    <property type="match status" value="1"/>
</dbReference>
<accession>A0ABU5CA51</accession>
<dbReference type="EMBL" id="JAWDIP010000004">
    <property type="protein sequence ID" value="MDY0396120.1"/>
    <property type="molecule type" value="Genomic_DNA"/>
</dbReference>
<sequence>MKNANDRGTKKWSAMMLTEHQEALTKLFHYDKHTEKPFLSEDQVAKIDFMLRRAVSDDLSIAITYYSEEGFHNIKGKITSINAYNKTLLMKGYMIDMEDVTEAEIL</sequence>
<dbReference type="InterPro" id="IPR014962">
    <property type="entry name" value="YolD"/>
</dbReference>
<protein>
    <submittedName>
        <fullName evidence="1">YolD-like family protein</fullName>
    </submittedName>
</protein>
<dbReference type="PANTHER" id="PTHR40051:SF1">
    <property type="entry name" value="YOLD-LIKE FAMILY PROTEIN"/>
    <property type="match status" value="1"/>
</dbReference>
<dbReference type="Pfam" id="PF08863">
    <property type="entry name" value="YolD"/>
    <property type="match status" value="1"/>
</dbReference>
<reference evidence="1 2" key="1">
    <citation type="submission" date="2023-10" db="EMBL/GenBank/DDBJ databases">
        <title>Virgibacillus halophilus 5B73C genome.</title>
        <authorList>
            <person name="Miliotis G."/>
            <person name="Sengupta P."/>
            <person name="Hameed A."/>
            <person name="Chuvochina M."/>
            <person name="Mcdonagh F."/>
            <person name="Simpson A.C."/>
            <person name="Singh N.K."/>
            <person name="Rekha P.D."/>
            <person name="Raman K."/>
            <person name="Hugenholtz P."/>
            <person name="Venkateswaran K."/>
        </authorList>
    </citation>
    <scope>NUCLEOTIDE SEQUENCE [LARGE SCALE GENOMIC DNA]</scope>
    <source>
        <strain evidence="1 2">5B73C</strain>
    </source>
</reference>
<dbReference type="Proteomes" id="UP001281447">
    <property type="component" value="Unassembled WGS sequence"/>
</dbReference>
<evidence type="ECO:0000313" key="2">
    <source>
        <dbReference type="Proteomes" id="UP001281447"/>
    </source>
</evidence>
<name>A0ABU5CA51_9BACI</name>
<evidence type="ECO:0000313" key="1">
    <source>
        <dbReference type="EMBL" id="MDY0396120.1"/>
    </source>
</evidence>
<keyword evidence="2" id="KW-1185">Reference proteome</keyword>
<gene>
    <name evidence="1" type="ORF">RWE15_19335</name>
</gene>
<dbReference type="RefSeq" id="WP_390352680.1">
    <property type="nucleotide sequence ID" value="NZ_JBHUIZ010000003.1"/>
</dbReference>
<comment type="caution">
    <text evidence="1">The sequence shown here is derived from an EMBL/GenBank/DDBJ whole genome shotgun (WGS) entry which is preliminary data.</text>
</comment>
<proteinExistence type="predicted"/>